<dbReference type="InterPro" id="IPR012674">
    <property type="entry name" value="Calycin"/>
</dbReference>
<dbReference type="PROSITE" id="PS00213">
    <property type="entry name" value="LIPOCALIN"/>
    <property type="match status" value="1"/>
</dbReference>
<gene>
    <name evidence="3" type="primary">LOC115224175</name>
</gene>
<dbReference type="PANTHER" id="PTHR11873:SF0">
    <property type="entry name" value="LIPOCALIN-RELATED PROTEIN"/>
    <property type="match status" value="1"/>
</dbReference>
<dbReference type="Gene3D" id="2.40.128.20">
    <property type="match status" value="4"/>
</dbReference>
<name>A0A6P7TPC1_9MOLL</name>
<dbReference type="SUPFAM" id="SSF50814">
    <property type="entry name" value="Lipocalins"/>
    <property type="match status" value="3"/>
</dbReference>
<dbReference type="KEGG" id="osn:115224175"/>
<feature type="chain" id="PRO_5027650824" evidence="1">
    <location>
        <begin position="20"/>
        <end position="735"/>
    </location>
</feature>
<dbReference type="Proteomes" id="UP000515154">
    <property type="component" value="Linkage group LG2"/>
</dbReference>
<dbReference type="RefSeq" id="XP_029650806.1">
    <property type="nucleotide sequence ID" value="XM_029794946.2"/>
</dbReference>
<accession>A0A6P7TPC1</accession>
<keyword evidence="1" id="KW-0732">Signal</keyword>
<dbReference type="GO" id="GO:0034632">
    <property type="term" value="F:retinol transmembrane transporter activity"/>
    <property type="evidence" value="ECO:0007669"/>
    <property type="project" value="InterPro"/>
</dbReference>
<keyword evidence="2" id="KW-1185">Reference proteome</keyword>
<dbReference type="InterPro" id="IPR002449">
    <property type="entry name" value="Retinol-bd/Purpurin"/>
</dbReference>
<dbReference type="PANTHER" id="PTHR11873">
    <property type="entry name" value="RETINOL-BINDING PROTEIN 4"/>
    <property type="match status" value="1"/>
</dbReference>
<evidence type="ECO:0000313" key="3">
    <source>
        <dbReference type="RefSeq" id="XP_029650806.1"/>
    </source>
</evidence>
<dbReference type="InterPro" id="IPR022272">
    <property type="entry name" value="Lipocalin_CS"/>
</dbReference>
<dbReference type="CDD" id="cd00301">
    <property type="entry name" value="lipocalin_FABP"/>
    <property type="match status" value="1"/>
</dbReference>
<protein>
    <submittedName>
        <fullName evidence="3">Uncharacterized protein LOC115224175 isoform X1</fullName>
    </submittedName>
</protein>
<feature type="signal peptide" evidence="1">
    <location>
        <begin position="1"/>
        <end position="19"/>
    </location>
</feature>
<evidence type="ECO:0000313" key="2">
    <source>
        <dbReference type="Proteomes" id="UP000515154"/>
    </source>
</evidence>
<sequence>MSFGIVLLFVTVVSSLVTAAPLNKEVPFNLSSVNQMNFDFSKFSGPWYTIWKSKKFVQNDQVKIKAKEFSSNSRGSISFVETDASENKLHSTPVTGVTKTEKNVTVRIVSTDYNSTALLLYCTNSTESTCRPNHYYFEIASRTRTMEPDDEIRILTEINTVSGRYEEMTYLGADCEGDSAVFDSIPVTSSFSLNNILGNAFALAQTSFTGAKPLLAHSIYLPQINQIVGWFTILSANSDNETECSRVMRSMTKVSPNNSGILYSKIGHIESQNNWSISKTLYSDKHYTLSYFCFEEYNRSCSMNKTEVRLDSRQREIDPNFKTTLFQLLQKVCLTADSMKNIEYKINCSSNLNEVVNKEQMQFKNPVNGVCQKENMPLANYDHGKIQLDGIWYVVAAMNSIPGSVVNITTLPDTLIIDRCQPKDNTCQWKWRSSYTQICPGKAKFMETYLNLPGKNFSTIYEHHVAYIDEDTQFIYSCPEESTGKCDTNSVSLMVYSRQKQMTNGTLEKLKNFQPFLCLNISQLNTVTFPSLNFTEPTKLTNNTHTTCSVENIPGIENYNQSKLLGTWYEVAHSDIPDQIGKRGANHTHRVQFYEDTDGHLKLGYQYANNKTDTSGAFVGDIQPQCAHDLSGHFTTKYTFSALVKILYTDYDNLTIIFVCAFTNYYGECHTPMVHIMSRKMELTTHMLSMAESTFSKVCVNPDKIQIVQDVSASEVNHSCNTVKSTDWKKERQSR</sequence>
<dbReference type="AlphaFoldDB" id="A0A6P7TPC1"/>
<dbReference type="GO" id="GO:0005501">
    <property type="term" value="F:retinoid binding"/>
    <property type="evidence" value="ECO:0007669"/>
    <property type="project" value="InterPro"/>
</dbReference>
<proteinExistence type="predicted"/>
<reference evidence="3" key="1">
    <citation type="submission" date="2025-08" db="UniProtKB">
        <authorList>
            <consortium name="RefSeq"/>
        </authorList>
    </citation>
    <scope>IDENTIFICATION</scope>
</reference>
<organism evidence="2 3">
    <name type="scientific">Octopus sinensis</name>
    <name type="common">East Asian common octopus</name>
    <dbReference type="NCBI Taxonomy" id="2607531"/>
    <lineage>
        <taxon>Eukaryota</taxon>
        <taxon>Metazoa</taxon>
        <taxon>Spiralia</taxon>
        <taxon>Lophotrochozoa</taxon>
        <taxon>Mollusca</taxon>
        <taxon>Cephalopoda</taxon>
        <taxon>Coleoidea</taxon>
        <taxon>Octopodiformes</taxon>
        <taxon>Octopoda</taxon>
        <taxon>Incirrata</taxon>
        <taxon>Octopodidae</taxon>
        <taxon>Octopus</taxon>
    </lineage>
</organism>
<evidence type="ECO:0000256" key="1">
    <source>
        <dbReference type="SAM" id="SignalP"/>
    </source>
</evidence>